<feature type="repeat" description="ANK" evidence="3">
    <location>
        <begin position="519"/>
        <end position="551"/>
    </location>
</feature>
<name>A0A8H5JIP1_9HYPO</name>
<dbReference type="SMART" id="SM00248">
    <property type="entry name" value="ANK"/>
    <property type="match status" value="15"/>
</dbReference>
<dbReference type="AlphaFoldDB" id="A0A8H5JIP1"/>
<dbReference type="PANTHER" id="PTHR24141:SF1">
    <property type="entry name" value="2-5A-DEPENDENT RIBONUCLEASE"/>
    <property type="match status" value="1"/>
</dbReference>
<evidence type="ECO:0000313" key="6">
    <source>
        <dbReference type="Proteomes" id="UP000574317"/>
    </source>
</evidence>
<feature type="repeat" description="ANK" evidence="3">
    <location>
        <begin position="651"/>
        <end position="683"/>
    </location>
</feature>
<gene>
    <name evidence="5" type="ORF">FNAPI_6331</name>
</gene>
<evidence type="ECO:0000259" key="4">
    <source>
        <dbReference type="Pfam" id="PF24883"/>
    </source>
</evidence>
<dbReference type="GO" id="GO:0006396">
    <property type="term" value="P:RNA processing"/>
    <property type="evidence" value="ECO:0007669"/>
    <property type="project" value="TreeGrafter"/>
</dbReference>
<dbReference type="PROSITE" id="PS50297">
    <property type="entry name" value="ANK_REP_REGION"/>
    <property type="match status" value="8"/>
</dbReference>
<dbReference type="GO" id="GO:0004540">
    <property type="term" value="F:RNA nuclease activity"/>
    <property type="evidence" value="ECO:0007669"/>
    <property type="project" value="TreeGrafter"/>
</dbReference>
<accession>A0A8H5JIP1</accession>
<dbReference type="Gene3D" id="1.25.40.20">
    <property type="entry name" value="Ankyrin repeat-containing domain"/>
    <property type="match status" value="3"/>
</dbReference>
<proteinExistence type="predicted"/>
<feature type="repeat" description="ANK" evidence="3">
    <location>
        <begin position="886"/>
        <end position="918"/>
    </location>
</feature>
<dbReference type="SUPFAM" id="SSF48403">
    <property type="entry name" value="Ankyrin repeat"/>
    <property type="match status" value="2"/>
</dbReference>
<evidence type="ECO:0000256" key="1">
    <source>
        <dbReference type="ARBA" id="ARBA00022737"/>
    </source>
</evidence>
<sequence length="1083" mass="121219">MGDKLTLHGETDLIDWLLRQEDYLPLDVNHKHLEVVNQITPDTGKWILERHELVQWRDASIFSHRCLGIHGLRFDTVGSGKTVVLSLIIEALRAEIKGKNDTACIHFYFNERDEKSPPVAQIWSTLLLQLLQQGASNLSDKLKLGFINSFRGSTPIHPLEYFNLFKAQSSTFETVYLVIDSLDSCTNDRKERTRQKVQEGLMNLPRNVRVLFTTRNESIIRDLKTSQRLKITPNRDDVRAYVKYAISKDLDLGRVLSDATYEEDVVTRVTELTLNSGMFLLAKLHLHNLSNQGTFKGVNEALEQLSATSSRAFEASIRRILSSDNIFEIELAKHVFTWVVHSKVSLTVDQVQDSFAVQKGSGPPYQESRPPRDAVLSSCAGLIVEDHETQTLRLIHESLKDHLTEHHIFYKNPDSEIAKTCLTSLLAEAGQLNTPFLTYSANHWCSHLCKPFDSELQDLLKRLLSDTTRLAAAFRLIPGFSGSRADGMTGLHAAVYFNRLKWIKRLLNSGLDINTRCSNGQTALHWAAIHGRYKILEHLVRESADTNIQDNSDDTALQRLLTASAFEGSSAVQYLLRGGARLDLKGSKGLTPLASVIRYGPTSIARMLIKSLRDVNAEVTEGWTPLREVFYHAHEMIHKLDNKKDVISGDYGWTPLRDAVRNHVDCLVQLLLDRGVDLNRPTSDGWLPLLHTVKGGNLLLLQRLLERLPNPADANRRDVKDGKSALHCAFIYRQHSAIRLLIDHGANVNDKGSDGLTPLIRAVCDKNEELVWLLIKKGAHVDQQDGKGRLPLHYAIKFKSKSIAWLLVSNKANVNIKNDNVPSVLELALHKGEYSIAWLLCQHGADINVVDDKGMTTLHRACVTGRLKDSKFLLDNGVEPQAKDADGFTALHYAVVQGWEEIVKLLVSRDSAWEFINEADAKGNSALILATRKRNKSMVRDLINNGASRKQQDMGGLTALHHAARLGFNDGLKSVVHETNVNMTDKEGYTAMHHAVVGRDANGDAIRTLRAEGAQLGIQNAAGFTPLMLAVEQGMVLNTSELMSLGADRHARNFQGWTASDMINFRGYEKEEYDTIRGFLKGS</sequence>
<dbReference type="Pfam" id="PF12796">
    <property type="entry name" value="Ank_2"/>
    <property type="match status" value="5"/>
</dbReference>
<dbReference type="GO" id="GO:0003723">
    <property type="term" value="F:RNA binding"/>
    <property type="evidence" value="ECO:0007669"/>
    <property type="project" value="TreeGrafter"/>
</dbReference>
<dbReference type="PRINTS" id="PR01415">
    <property type="entry name" value="ANKYRIN"/>
</dbReference>
<feature type="repeat" description="ANK" evidence="3">
    <location>
        <begin position="486"/>
        <end position="518"/>
    </location>
</feature>
<feature type="domain" description="Nephrocystin 3-like N-terminal" evidence="4">
    <location>
        <begin position="42"/>
        <end position="215"/>
    </location>
</feature>
<keyword evidence="2 3" id="KW-0040">ANK repeat</keyword>
<dbReference type="InterPro" id="IPR002110">
    <property type="entry name" value="Ankyrin_rpt"/>
</dbReference>
<dbReference type="SUPFAM" id="SSF52540">
    <property type="entry name" value="P-loop containing nucleoside triphosphate hydrolases"/>
    <property type="match status" value="1"/>
</dbReference>
<evidence type="ECO:0000313" key="5">
    <source>
        <dbReference type="EMBL" id="KAF5554735.1"/>
    </source>
</evidence>
<evidence type="ECO:0000256" key="3">
    <source>
        <dbReference type="PROSITE-ProRule" id="PRU00023"/>
    </source>
</evidence>
<feature type="repeat" description="ANK" evidence="3">
    <location>
        <begin position="787"/>
        <end position="819"/>
    </location>
</feature>
<protein>
    <recommendedName>
        <fullName evidence="4">Nephrocystin 3-like N-terminal domain-containing protein</fullName>
    </recommendedName>
</protein>
<feature type="repeat" description="ANK" evidence="3">
    <location>
        <begin position="1022"/>
        <end position="1054"/>
    </location>
</feature>
<dbReference type="Pfam" id="PF00023">
    <property type="entry name" value="Ank"/>
    <property type="match status" value="1"/>
</dbReference>
<dbReference type="InterPro" id="IPR027417">
    <property type="entry name" value="P-loop_NTPase"/>
</dbReference>
<dbReference type="PANTHER" id="PTHR24141">
    <property type="entry name" value="2-5A-DEPENDENT RIBONUCLEASE"/>
    <property type="match status" value="1"/>
</dbReference>
<feature type="repeat" description="ANK" evidence="3">
    <location>
        <begin position="754"/>
        <end position="786"/>
    </location>
</feature>
<dbReference type="Proteomes" id="UP000574317">
    <property type="component" value="Unassembled WGS sequence"/>
</dbReference>
<feature type="repeat" description="ANK" evidence="3">
    <location>
        <begin position="853"/>
        <end position="885"/>
    </location>
</feature>
<reference evidence="5 6" key="1">
    <citation type="submission" date="2020-05" db="EMBL/GenBank/DDBJ databases">
        <title>Identification and distribution of gene clusters putatively required for synthesis of sphingolipid metabolism inhibitors in phylogenetically diverse species of the filamentous fungus Fusarium.</title>
        <authorList>
            <person name="Kim H.-S."/>
            <person name="Busman M."/>
            <person name="Brown D.W."/>
            <person name="Divon H."/>
            <person name="Uhlig S."/>
            <person name="Proctor R.H."/>
        </authorList>
    </citation>
    <scope>NUCLEOTIDE SEQUENCE [LARGE SCALE GENOMIC DNA]</scope>
    <source>
        <strain evidence="5 6">NRRL 25196</strain>
    </source>
</reference>
<dbReference type="InterPro" id="IPR056884">
    <property type="entry name" value="NPHP3-like_N"/>
</dbReference>
<feature type="repeat" description="ANK" evidence="3">
    <location>
        <begin position="820"/>
        <end position="852"/>
    </location>
</feature>
<evidence type="ECO:0000256" key="2">
    <source>
        <dbReference type="ARBA" id="ARBA00023043"/>
    </source>
</evidence>
<comment type="caution">
    <text evidence="5">The sequence shown here is derived from an EMBL/GenBank/DDBJ whole genome shotgun (WGS) entry which is preliminary data.</text>
</comment>
<feature type="repeat" description="ANK" evidence="3">
    <location>
        <begin position="987"/>
        <end position="1021"/>
    </location>
</feature>
<keyword evidence="1" id="KW-0677">Repeat</keyword>
<dbReference type="PROSITE" id="PS50088">
    <property type="entry name" value="ANK_REPEAT"/>
    <property type="match status" value="12"/>
</dbReference>
<keyword evidence="6" id="KW-1185">Reference proteome</keyword>
<dbReference type="EMBL" id="JAAOAO010000230">
    <property type="protein sequence ID" value="KAF5554735.1"/>
    <property type="molecule type" value="Genomic_DNA"/>
</dbReference>
<dbReference type="Gene3D" id="3.40.50.300">
    <property type="entry name" value="P-loop containing nucleotide triphosphate hydrolases"/>
    <property type="match status" value="1"/>
</dbReference>
<feature type="repeat" description="ANK" evidence="3">
    <location>
        <begin position="721"/>
        <end position="753"/>
    </location>
</feature>
<dbReference type="Pfam" id="PF24883">
    <property type="entry name" value="NPHP3_N"/>
    <property type="match status" value="1"/>
</dbReference>
<feature type="repeat" description="ANK" evidence="3">
    <location>
        <begin position="922"/>
        <end position="954"/>
    </location>
</feature>
<dbReference type="InterPro" id="IPR036770">
    <property type="entry name" value="Ankyrin_rpt-contain_sf"/>
</dbReference>
<organism evidence="5 6">
    <name type="scientific">Fusarium napiforme</name>
    <dbReference type="NCBI Taxonomy" id="42672"/>
    <lineage>
        <taxon>Eukaryota</taxon>
        <taxon>Fungi</taxon>
        <taxon>Dikarya</taxon>
        <taxon>Ascomycota</taxon>
        <taxon>Pezizomycotina</taxon>
        <taxon>Sordariomycetes</taxon>
        <taxon>Hypocreomycetidae</taxon>
        <taxon>Hypocreales</taxon>
        <taxon>Nectriaceae</taxon>
        <taxon>Fusarium</taxon>
        <taxon>Fusarium fujikuroi species complex</taxon>
    </lineage>
</organism>